<name>A0A8S3FP55_9BILA</name>
<feature type="non-terminal residue" evidence="2">
    <location>
        <position position="1"/>
    </location>
</feature>
<proteinExistence type="predicted"/>
<sequence>EYTEAQRTLSRRAKGDLDKENPVVVTAIRSNTNPSSNIAPVDNRSSTNNAAYNEEAESASASPYTTAYQPTSAPADVSPSWATNSWTNE</sequence>
<feature type="compositionally biased region" description="Polar residues" evidence="1">
    <location>
        <begin position="28"/>
        <end position="38"/>
    </location>
</feature>
<gene>
    <name evidence="2" type="ORF">BYL167_LOCUS68696</name>
</gene>
<comment type="caution">
    <text evidence="2">The sequence shown here is derived from an EMBL/GenBank/DDBJ whole genome shotgun (WGS) entry which is preliminary data.</text>
</comment>
<dbReference type="EMBL" id="CAJOBH010248449">
    <property type="protein sequence ID" value="CAF5132172.1"/>
    <property type="molecule type" value="Genomic_DNA"/>
</dbReference>
<organism evidence="2 3">
    <name type="scientific">Rotaria magnacalcarata</name>
    <dbReference type="NCBI Taxonomy" id="392030"/>
    <lineage>
        <taxon>Eukaryota</taxon>
        <taxon>Metazoa</taxon>
        <taxon>Spiralia</taxon>
        <taxon>Gnathifera</taxon>
        <taxon>Rotifera</taxon>
        <taxon>Eurotatoria</taxon>
        <taxon>Bdelloidea</taxon>
        <taxon>Philodinida</taxon>
        <taxon>Philodinidae</taxon>
        <taxon>Rotaria</taxon>
    </lineage>
</organism>
<reference evidence="2" key="1">
    <citation type="submission" date="2021-02" db="EMBL/GenBank/DDBJ databases">
        <authorList>
            <person name="Nowell W R."/>
        </authorList>
    </citation>
    <scope>NUCLEOTIDE SEQUENCE</scope>
</reference>
<evidence type="ECO:0000313" key="2">
    <source>
        <dbReference type="EMBL" id="CAF5132172.1"/>
    </source>
</evidence>
<accession>A0A8S3FP55</accession>
<evidence type="ECO:0000256" key="1">
    <source>
        <dbReference type="SAM" id="MobiDB-lite"/>
    </source>
</evidence>
<feature type="compositionally biased region" description="Low complexity" evidence="1">
    <location>
        <begin position="45"/>
        <end position="68"/>
    </location>
</feature>
<dbReference type="Proteomes" id="UP000681967">
    <property type="component" value="Unassembled WGS sequence"/>
</dbReference>
<feature type="region of interest" description="Disordered" evidence="1">
    <location>
        <begin position="1"/>
        <end position="89"/>
    </location>
</feature>
<dbReference type="AlphaFoldDB" id="A0A8S3FP55"/>
<evidence type="ECO:0000313" key="3">
    <source>
        <dbReference type="Proteomes" id="UP000681967"/>
    </source>
</evidence>
<protein>
    <submittedName>
        <fullName evidence="2">Uncharacterized protein</fullName>
    </submittedName>
</protein>
<feature type="compositionally biased region" description="Polar residues" evidence="1">
    <location>
        <begin position="80"/>
        <end position="89"/>
    </location>
</feature>